<evidence type="ECO:0000313" key="3">
    <source>
        <dbReference type="EMBL" id="EJK45884.1"/>
    </source>
</evidence>
<proteinExistence type="predicted"/>
<organism evidence="3 4">
    <name type="scientific">Thalassiosira oceanica</name>
    <name type="common">Marine diatom</name>
    <dbReference type="NCBI Taxonomy" id="159749"/>
    <lineage>
        <taxon>Eukaryota</taxon>
        <taxon>Sar</taxon>
        <taxon>Stramenopiles</taxon>
        <taxon>Ochrophyta</taxon>
        <taxon>Bacillariophyta</taxon>
        <taxon>Coscinodiscophyceae</taxon>
        <taxon>Thalassiosirophycidae</taxon>
        <taxon>Thalassiosirales</taxon>
        <taxon>Thalassiosiraceae</taxon>
        <taxon>Thalassiosira</taxon>
    </lineage>
</organism>
<feature type="compositionally biased region" description="Low complexity" evidence="1">
    <location>
        <begin position="504"/>
        <end position="514"/>
    </location>
</feature>
<feature type="transmembrane region" description="Helical" evidence="2">
    <location>
        <begin position="27"/>
        <end position="49"/>
    </location>
</feature>
<evidence type="ECO:0000256" key="2">
    <source>
        <dbReference type="SAM" id="Phobius"/>
    </source>
</evidence>
<dbReference type="AlphaFoldDB" id="K0R3A9"/>
<comment type="caution">
    <text evidence="3">The sequence shown here is derived from an EMBL/GenBank/DDBJ whole genome shotgun (WGS) entry which is preliminary data.</text>
</comment>
<protein>
    <submittedName>
        <fullName evidence="3">Uncharacterized protein</fullName>
    </submittedName>
</protein>
<evidence type="ECO:0000313" key="4">
    <source>
        <dbReference type="Proteomes" id="UP000266841"/>
    </source>
</evidence>
<feature type="compositionally biased region" description="Basic and acidic residues" evidence="1">
    <location>
        <begin position="420"/>
        <end position="433"/>
    </location>
</feature>
<name>K0R3A9_THAOC</name>
<feature type="region of interest" description="Disordered" evidence="1">
    <location>
        <begin position="51"/>
        <end position="135"/>
    </location>
</feature>
<accession>K0R3A9</accession>
<keyword evidence="2" id="KW-0472">Membrane</keyword>
<dbReference type="Pfam" id="PF17963">
    <property type="entry name" value="Big_9"/>
    <property type="match status" value="1"/>
</dbReference>
<dbReference type="Proteomes" id="UP000266841">
    <property type="component" value="Unassembled WGS sequence"/>
</dbReference>
<keyword evidence="4" id="KW-1185">Reference proteome</keyword>
<dbReference type="EMBL" id="AGNL01048174">
    <property type="protein sequence ID" value="EJK45884.1"/>
    <property type="molecule type" value="Genomic_DNA"/>
</dbReference>
<feature type="compositionally biased region" description="Basic residues" evidence="1">
    <location>
        <begin position="488"/>
        <end position="501"/>
    </location>
</feature>
<gene>
    <name evidence="3" type="ORF">THAOC_35481</name>
</gene>
<evidence type="ECO:0000256" key="1">
    <source>
        <dbReference type="SAM" id="MobiDB-lite"/>
    </source>
</evidence>
<keyword evidence="2" id="KW-0812">Transmembrane</keyword>
<feature type="region of interest" description="Disordered" evidence="1">
    <location>
        <begin position="369"/>
        <end position="444"/>
    </location>
</feature>
<feature type="region of interest" description="Disordered" evidence="1">
    <location>
        <begin position="476"/>
        <end position="514"/>
    </location>
</feature>
<reference evidence="3 4" key="1">
    <citation type="journal article" date="2012" name="Genome Biol.">
        <title>Genome and low-iron response of an oceanic diatom adapted to chronic iron limitation.</title>
        <authorList>
            <person name="Lommer M."/>
            <person name="Specht M."/>
            <person name="Roy A.S."/>
            <person name="Kraemer L."/>
            <person name="Andreson R."/>
            <person name="Gutowska M.A."/>
            <person name="Wolf J."/>
            <person name="Bergner S.V."/>
            <person name="Schilhabel M.B."/>
            <person name="Klostermeier U.C."/>
            <person name="Beiko R.G."/>
            <person name="Rosenstiel P."/>
            <person name="Hippler M."/>
            <person name="Laroche J."/>
        </authorList>
    </citation>
    <scope>NUCLEOTIDE SEQUENCE [LARGE SCALE GENOMIC DNA]</scope>
    <source>
        <strain evidence="3 4">CCMP1005</strain>
    </source>
</reference>
<keyword evidence="2" id="KW-1133">Transmembrane helix</keyword>
<sequence length="650" mass="68848">MDSAANRGEPPSDSNDGPCPCPSKKRAMLGIAGLLLVCGAVVLGTALTLRSKKDGDSSDAVAMPAPPTSSPVGAGVLGGPPPDDGAAVVDREEALSDPTRAPTPFALEDVPGESKSSSPSISANDFPRVRDDSDNTVQENRSILIDVIANDEPADGRPMFVSEIVDAAQNGYCRIDSSQDFPTRILYTPRQGNPGYFGIDTCTYKACDAENKCSQEKALVTITIEAKQSDYCLDEPDMDCYLLGRPWCCNDSTCTEETDMSCETWPGCGDELRGVMQTFQTEDFYTNPTCLNWFGLWFGDDFGSPDFDRLKLLYQYDSRLGLDLKAVASNPNCPKMLWELEDWLDNQLYRSAASDLGFGLALPLGDRVVPASPRGGGGVRARRRDAPVATTKRPPPLQPGGVSLRKRHSACRSVESRPSPPREERRTAGEGRHPGTASSVDPPRTCCFRRTAPLALRACSAVLSVVSPPEDSAVAASVAGARDGPPPRRSHVSAGARRHGRGGTAPAPAGAGRATCAARSASGTARLPGRACAVRPGPRVRPGEGVVVVAVVIVVVTATDPGRRAGLREADAVPLPRLGSGEYLSDLDPCDGGSGRCAERLAPACHCRSVSGGCDCVRSWQSVCSFFSTLRSRETSLDIIVPSSFVLPPP</sequence>